<proteinExistence type="predicted"/>
<protein>
    <submittedName>
        <fullName evidence="1">Uncharacterized protein</fullName>
    </submittedName>
</protein>
<reference evidence="1" key="1">
    <citation type="submission" date="2024-04" db="EMBL/GenBank/DDBJ databases">
        <authorList>
            <person name="Jaglan A.B."/>
            <person name="Vashisth M."/>
            <person name="Anand T."/>
            <person name="Virmani N."/>
            <person name="Bera B."/>
            <person name="Vaid R."/>
        </authorList>
    </citation>
    <scope>NUCLEOTIDE SEQUENCE</scope>
</reference>
<organism evidence="1">
    <name type="scientific">Salmonella phage SalP219</name>
    <dbReference type="NCBI Taxonomy" id="3158864"/>
    <lineage>
        <taxon>Viruses</taxon>
        <taxon>Duplodnaviria</taxon>
        <taxon>Heunggongvirae</taxon>
        <taxon>Uroviricota</taxon>
        <taxon>Caudoviricetes</taxon>
        <taxon>Vequintavirinae</taxon>
        <taxon>Seunavirus</taxon>
    </lineage>
</organism>
<evidence type="ECO:0000313" key="1">
    <source>
        <dbReference type="EMBL" id="XBS49947.1"/>
    </source>
</evidence>
<accession>A0AAU7PIV1</accession>
<sequence length="70" mass="7931">MIELFPGMKVHAKSVDVYATDGTVFTYSAPRGKKYALILMTDEDPRDDVDNLVKANEWIESLGWKHEGDD</sequence>
<dbReference type="EMBL" id="PP595732">
    <property type="protein sequence ID" value="XBS49947.1"/>
    <property type="molecule type" value="Genomic_DNA"/>
</dbReference>
<name>A0AAU7PIV1_9CAUD</name>